<dbReference type="GO" id="GO:0004497">
    <property type="term" value="F:monooxygenase activity"/>
    <property type="evidence" value="ECO:0007669"/>
    <property type="project" value="TreeGrafter"/>
</dbReference>
<sequence length="191" mass="21248">MASSSSDVGSEGEMTPLQKHVAFFDRNKDGLVYPWETYQGFRAIGCGVALSSASALLINGFLGPKTRLGTCPSPLLPIYVKNIQKGKHGSDSGVYDAEGRFVPEKFEEIFKKHAHTNPNALTSKELNEMLKGNRIPRDHSGWVAAWTEWKILYLLCKDKDGLLQKETIRAVYDGGLFVKMEQERASSKKKP</sequence>
<organism evidence="2 3">
    <name type="scientific">Ananas comosus</name>
    <name type="common">Pineapple</name>
    <name type="synonym">Ananas ananas</name>
    <dbReference type="NCBI Taxonomy" id="4615"/>
    <lineage>
        <taxon>Eukaryota</taxon>
        <taxon>Viridiplantae</taxon>
        <taxon>Streptophyta</taxon>
        <taxon>Embryophyta</taxon>
        <taxon>Tracheophyta</taxon>
        <taxon>Spermatophyta</taxon>
        <taxon>Magnoliopsida</taxon>
        <taxon>Liliopsida</taxon>
        <taxon>Poales</taxon>
        <taxon>Bromeliaceae</taxon>
        <taxon>Bromelioideae</taxon>
        <taxon>Ananas</taxon>
    </lineage>
</organism>
<dbReference type="STRING" id="4615.A0A199VRI9"/>
<dbReference type="InterPro" id="IPR011992">
    <property type="entry name" value="EF-hand-dom_pair"/>
</dbReference>
<evidence type="ECO:0000256" key="1">
    <source>
        <dbReference type="ARBA" id="ARBA00006765"/>
    </source>
</evidence>
<evidence type="ECO:0000313" key="3">
    <source>
        <dbReference type="Proteomes" id="UP000092600"/>
    </source>
</evidence>
<dbReference type="Proteomes" id="UP000092600">
    <property type="component" value="Unassembled WGS sequence"/>
</dbReference>
<accession>A0A199VRI9</accession>
<comment type="similarity">
    <text evidence="1">Belongs to the caleosin family.</text>
</comment>
<gene>
    <name evidence="2" type="ORF">ACMD2_00022</name>
</gene>
<proteinExistence type="inferred from homology"/>
<dbReference type="EMBL" id="LSRQ01001111">
    <property type="protein sequence ID" value="OAY79305.1"/>
    <property type="molecule type" value="Genomic_DNA"/>
</dbReference>
<dbReference type="Pfam" id="PF05042">
    <property type="entry name" value="Caleosin"/>
    <property type="match status" value="1"/>
</dbReference>
<dbReference type="PANTHER" id="PTHR31495">
    <property type="entry name" value="PEROXYGENASE 3-RELATED"/>
    <property type="match status" value="1"/>
</dbReference>
<protein>
    <submittedName>
        <fullName evidence="2">Putative peroxygenase 4</fullName>
    </submittedName>
</protein>
<dbReference type="PANTHER" id="PTHR31495:SF1">
    <property type="entry name" value="INACTIVE PEROXYGENASE-LIKE PROTEIN-RELATED"/>
    <property type="match status" value="1"/>
</dbReference>
<evidence type="ECO:0000313" key="2">
    <source>
        <dbReference type="EMBL" id="OAY79305.1"/>
    </source>
</evidence>
<name>A0A199VRI9_ANACO</name>
<reference evidence="2 3" key="1">
    <citation type="journal article" date="2016" name="DNA Res.">
        <title>The draft genome of MD-2 pineapple using hybrid error correction of long reads.</title>
        <authorList>
            <person name="Redwan R.M."/>
            <person name="Saidin A."/>
            <person name="Kumar S.V."/>
        </authorList>
    </citation>
    <scope>NUCLEOTIDE SEQUENCE [LARGE SCALE GENOMIC DNA]</scope>
    <source>
        <strain evidence="3">cv. MD2</strain>
        <tissue evidence="2">Leaf</tissue>
    </source>
</reference>
<dbReference type="GO" id="GO:0005509">
    <property type="term" value="F:calcium ion binding"/>
    <property type="evidence" value="ECO:0007669"/>
    <property type="project" value="TreeGrafter"/>
</dbReference>
<comment type="caution">
    <text evidence="2">The sequence shown here is derived from an EMBL/GenBank/DDBJ whole genome shotgun (WGS) entry which is preliminary data.</text>
</comment>
<dbReference type="AlphaFoldDB" id="A0A199VRI9"/>
<dbReference type="InterPro" id="IPR007736">
    <property type="entry name" value="Caleosin-related"/>
</dbReference>
<dbReference type="SUPFAM" id="SSF47473">
    <property type="entry name" value="EF-hand"/>
    <property type="match status" value="1"/>
</dbReference>